<dbReference type="Gene3D" id="1.10.510.10">
    <property type="entry name" value="Transferase(Phosphotransferase) domain 1"/>
    <property type="match status" value="1"/>
</dbReference>
<gene>
    <name evidence="4" type="ORF">GUITHDRAFT_88593</name>
</gene>
<keyword evidence="1" id="KW-0547">Nucleotide-binding</keyword>
<organism evidence="4">
    <name type="scientific">Guillardia theta (strain CCMP2712)</name>
    <name type="common">Cryptophyte</name>
    <dbReference type="NCBI Taxonomy" id="905079"/>
    <lineage>
        <taxon>Eukaryota</taxon>
        <taxon>Cryptophyceae</taxon>
        <taxon>Pyrenomonadales</taxon>
        <taxon>Geminigeraceae</taxon>
        <taxon>Guillardia</taxon>
    </lineage>
</organism>
<dbReference type="SUPFAM" id="SSF56112">
    <property type="entry name" value="Protein kinase-like (PK-like)"/>
    <property type="match status" value="1"/>
</dbReference>
<dbReference type="PROSITE" id="PS50011">
    <property type="entry name" value="PROTEIN_KINASE_DOM"/>
    <property type="match status" value="1"/>
</dbReference>
<evidence type="ECO:0000259" key="3">
    <source>
        <dbReference type="PROSITE" id="PS50011"/>
    </source>
</evidence>
<dbReference type="EMBL" id="JH993028">
    <property type="protein sequence ID" value="EKX40767.1"/>
    <property type="molecule type" value="Genomic_DNA"/>
</dbReference>
<dbReference type="PANTHER" id="PTHR48012">
    <property type="entry name" value="STERILE20-LIKE KINASE, ISOFORM B-RELATED"/>
    <property type="match status" value="1"/>
</dbReference>
<dbReference type="Proteomes" id="UP000011087">
    <property type="component" value="Unassembled WGS sequence"/>
</dbReference>
<evidence type="ECO:0000256" key="2">
    <source>
        <dbReference type="ARBA" id="ARBA00022840"/>
    </source>
</evidence>
<dbReference type="PANTHER" id="PTHR48012:SF2">
    <property type="entry name" value="STERILE20-LIKE KINASE, ISOFORM B"/>
    <property type="match status" value="1"/>
</dbReference>
<dbReference type="Pfam" id="PF00069">
    <property type="entry name" value="Pkinase"/>
    <property type="match status" value="1"/>
</dbReference>
<dbReference type="OrthoDB" id="10016527at2759"/>
<dbReference type="PaxDb" id="55529-EKX40767"/>
<dbReference type="GO" id="GO:0005737">
    <property type="term" value="C:cytoplasm"/>
    <property type="evidence" value="ECO:0007669"/>
    <property type="project" value="TreeGrafter"/>
</dbReference>
<name>L1IXG4_GUITC</name>
<dbReference type="GO" id="GO:0005524">
    <property type="term" value="F:ATP binding"/>
    <property type="evidence" value="ECO:0007669"/>
    <property type="project" value="UniProtKB-KW"/>
</dbReference>
<dbReference type="GO" id="GO:0004674">
    <property type="term" value="F:protein serine/threonine kinase activity"/>
    <property type="evidence" value="ECO:0007669"/>
    <property type="project" value="TreeGrafter"/>
</dbReference>
<dbReference type="PROSITE" id="PS00108">
    <property type="entry name" value="PROTEIN_KINASE_ST"/>
    <property type="match status" value="1"/>
</dbReference>
<protein>
    <recommendedName>
        <fullName evidence="3">Protein kinase domain-containing protein</fullName>
    </recommendedName>
</protein>
<evidence type="ECO:0000313" key="5">
    <source>
        <dbReference type="EnsemblProtists" id="EKX40767"/>
    </source>
</evidence>
<dbReference type="GeneID" id="17297541"/>
<keyword evidence="6" id="KW-1185">Reference proteome</keyword>
<reference evidence="6" key="2">
    <citation type="submission" date="2012-11" db="EMBL/GenBank/DDBJ databases">
        <authorList>
            <person name="Kuo A."/>
            <person name="Curtis B.A."/>
            <person name="Tanifuji G."/>
            <person name="Burki F."/>
            <person name="Gruber A."/>
            <person name="Irimia M."/>
            <person name="Maruyama S."/>
            <person name="Arias M.C."/>
            <person name="Ball S.G."/>
            <person name="Gile G.H."/>
            <person name="Hirakawa Y."/>
            <person name="Hopkins J.F."/>
            <person name="Rensing S.A."/>
            <person name="Schmutz J."/>
            <person name="Symeonidi A."/>
            <person name="Elias M."/>
            <person name="Eveleigh R.J."/>
            <person name="Herman E.K."/>
            <person name="Klute M.J."/>
            <person name="Nakayama T."/>
            <person name="Obornik M."/>
            <person name="Reyes-Prieto A."/>
            <person name="Armbrust E.V."/>
            <person name="Aves S.J."/>
            <person name="Beiko R.G."/>
            <person name="Coutinho P."/>
            <person name="Dacks J.B."/>
            <person name="Durnford D.G."/>
            <person name="Fast N.M."/>
            <person name="Green B.R."/>
            <person name="Grisdale C."/>
            <person name="Hempe F."/>
            <person name="Henrissat B."/>
            <person name="Hoppner M.P."/>
            <person name="Ishida K.-I."/>
            <person name="Kim E."/>
            <person name="Koreny L."/>
            <person name="Kroth P.G."/>
            <person name="Liu Y."/>
            <person name="Malik S.-B."/>
            <person name="Maier U.G."/>
            <person name="McRose D."/>
            <person name="Mock T."/>
            <person name="Neilson J.A."/>
            <person name="Onodera N.T."/>
            <person name="Poole A.M."/>
            <person name="Pritham E.J."/>
            <person name="Richards T.A."/>
            <person name="Rocap G."/>
            <person name="Roy S.W."/>
            <person name="Sarai C."/>
            <person name="Schaack S."/>
            <person name="Shirato S."/>
            <person name="Slamovits C.H."/>
            <person name="Spencer D.F."/>
            <person name="Suzuki S."/>
            <person name="Worden A.Z."/>
            <person name="Zauner S."/>
            <person name="Barry K."/>
            <person name="Bell C."/>
            <person name="Bharti A.K."/>
            <person name="Crow J.A."/>
            <person name="Grimwood J."/>
            <person name="Kramer R."/>
            <person name="Lindquist E."/>
            <person name="Lucas S."/>
            <person name="Salamov A."/>
            <person name="McFadden G.I."/>
            <person name="Lane C.E."/>
            <person name="Keeling P.J."/>
            <person name="Gray M.W."/>
            <person name="Grigoriev I.V."/>
            <person name="Archibald J.M."/>
        </authorList>
    </citation>
    <scope>NUCLEOTIDE SEQUENCE</scope>
    <source>
        <strain evidence="6">CCMP2712</strain>
    </source>
</reference>
<dbReference type="InterPro" id="IPR000719">
    <property type="entry name" value="Prot_kinase_dom"/>
</dbReference>
<reference evidence="4 6" key="1">
    <citation type="journal article" date="2012" name="Nature">
        <title>Algal genomes reveal evolutionary mosaicism and the fate of nucleomorphs.</title>
        <authorList>
            <consortium name="DOE Joint Genome Institute"/>
            <person name="Curtis B.A."/>
            <person name="Tanifuji G."/>
            <person name="Burki F."/>
            <person name="Gruber A."/>
            <person name="Irimia M."/>
            <person name="Maruyama S."/>
            <person name="Arias M.C."/>
            <person name="Ball S.G."/>
            <person name="Gile G.H."/>
            <person name="Hirakawa Y."/>
            <person name="Hopkins J.F."/>
            <person name="Kuo A."/>
            <person name="Rensing S.A."/>
            <person name="Schmutz J."/>
            <person name="Symeonidi A."/>
            <person name="Elias M."/>
            <person name="Eveleigh R.J."/>
            <person name="Herman E.K."/>
            <person name="Klute M.J."/>
            <person name="Nakayama T."/>
            <person name="Obornik M."/>
            <person name="Reyes-Prieto A."/>
            <person name="Armbrust E.V."/>
            <person name="Aves S.J."/>
            <person name="Beiko R.G."/>
            <person name="Coutinho P."/>
            <person name="Dacks J.B."/>
            <person name="Durnford D.G."/>
            <person name="Fast N.M."/>
            <person name="Green B.R."/>
            <person name="Grisdale C.J."/>
            <person name="Hempel F."/>
            <person name="Henrissat B."/>
            <person name="Hoppner M.P."/>
            <person name="Ishida K."/>
            <person name="Kim E."/>
            <person name="Koreny L."/>
            <person name="Kroth P.G."/>
            <person name="Liu Y."/>
            <person name="Malik S.B."/>
            <person name="Maier U.G."/>
            <person name="McRose D."/>
            <person name="Mock T."/>
            <person name="Neilson J.A."/>
            <person name="Onodera N.T."/>
            <person name="Poole A.M."/>
            <person name="Pritham E.J."/>
            <person name="Richards T.A."/>
            <person name="Rocap G."/>
            <person name="Roy S.W."/>
            <person name="Sarai C."/>
            <person name="Schaack S."/>
            <person name="Shirato S."/>
            <person name="Slamovits C.H."/>
            <person name="Spencer D.F."/>
            <person name="Suzuki S."/>
            <person name="Worden A.Z."/>
            <person name="Zauner S."/>
            <person name="Barry K."/>
            <person name="Bell C."/>
            <person name="Bharti A.K."/>
            <person name="Crow J.A."/>
            <person name="Grimwood J."/>
            <person name="Kramer R."/>
            <person name="Lindquist E."/>
            <person name="Lucas S."/>
            <person name="Salamov A."/>
            <person name="McFadden G.I."/>
            <person name="Lane C.E."/>
            <person name="Keeling P.J."/>
            <person name="Gray M.W."/>
            <person name="Grigoriev I.V."/>
            <person name="Archibald J.M."/>
        </authorList>
    </citation>
    <scope>NUCLEOTIDE SEQUENCE</scope>
    <source>
        <strain evidence="4 6">CCMP2712</strain>
    </source>
</reference>
<dbReference type="AlphaFoldDB" id="L1IXG4"/>
<proteinExistence type="predicted"/>
<dbReference type="EnsemblProtists" id="EKX40767">
    <property type="protein sequence ID" value="EKX40767"/>
    <property type="gene ID" value="GUITHDRAFT_88593"/>
</dbReference>
<evidence type="ECO:0000313" key="4">
    <source>
        <dbReference type="EMBL" id="EKX40767.1"/>
    </source>
</evidence>
<dbReference type="RefSeq" id="XP_005827747.1">
    <property type="nucleotide sequence ID" value="XM_005827690.1"/>
</dbReference>
<reference evidence="5" key="3">
    <citation type="submission" date="2016-03" db="UniProtKB">
        <authorList>
            <consortium name="EnsemblProtists"/>
        </authorList>
    </citation>
    <scope>IDENTIFICATION</scope>
</reference>
<dbReference type="KEGG" id="gtt:GUITHDRAFT_88593"/>
<dbReference type="InterPro" id="IPR008271">
    <property type="entry name" value="Ser/Thr_kinase_AS"/>
</dbReference>
<dbReference type="eggNOG" id="KOG0574">
    <property type="taxonomic scope" value="Eukaryota"/>
</dbReference>
<keyword evidence="2" id="KW-0067">ATP-binding</keyword>
<evidence type="ECO:0000256" key="1">
    <source>
        <dbReference type="ARBA" id="ARBA00022741"/>
    </source>
</evidence>
<dbReference type="SMART" id="SM00220">
    <property type="entry name" value="S_TKc"/>
    <property type="match status" value="1"/>
</dbReference>
<dbReference type="InterPro" id="IPR050629">
    <property type="entry name" value="STE20/SPS1-PAK"/>
</dbReference>
<dbReference type="STRING" id="905079.L1IXG4"/>
<accession>L1IXG4</accession>
<sequence length="266" mass="29777">MAERREDPETLFEVQRMLGEGAAGMVYYAERIASREPVAIKVVVGTDDAKKELRILETISHPNVVSYYGTWEKDSQLWIALEFCHGGAVSDLMEKLGRGLGLQELRCITCCSLMGLSYLHGEQLIHRDIKASNILLSSSGAKLADFGVSARLQVPNDRRCTFVGTPYWMSPEVCSRGEYDYKADIWSLGITVIEMVLSLPPLAHLHPIEAIEYIRKNDPPVLQSILQTSGISDIWPQSLHEFVQCCLVKDFESRPDALQLSQSVSF</sequence>
<dbReference type="InterPro" id="IPR011009">
    <property type="entry name" value="Kinase-like_dom_sf"/>
</dbReference>
<dbReference type="HOGENOM" id="CLU_000288_63_0_1"/>
<dbReference type="OMA" id="SANMLVH"/>
<feature type="domain" description="Protein kinase" evidence="3">
    <location>
        <begin position="12"/>
        <end position="266"/>
    </location>
</feature>
<evidence type="ECO:0000313" key="6">
    <source>
        <dbReference type="Proteomes" id="UP000011087"/>
    </source>
</evidence>
<dbReference type="CDD" id="cd05122">
    <property type="entry name" value="PKc_STE"/>
    <property type="match status" value="1"/>
</dbReference>